<dbReference type="EMBL" id="BOPH01000129">
    <property type="protein sequence ID" value="GIJ74055.1"/>
    <property type="molecule type" value="Genomic_DNA"/>
</dbReference>
<name>A0A8J4A575_9ACTN</name>
<organism evidence="2 3">
    <name type="scientific">Virgisporangium ochraceum</name>
    <dbReference type="NCBI Taxonomy" id="65505"/>
    <lineage>
        <taxon>Bacteria</taxon>
        <taxon>Bacillati</taxon>
        <taxon>Actinomycetota</taxon>
        <taxon>Actinomycetes</taxon>
        <taxon>Micromonosporales</taxon>
        <taxon>Micromonosporaceae</taxon>
        <taxon>Virgisporangium</taxon>
    </lineage>
</organism>
<protein>
    <submittedName>
        <fullName evidence="2">XRE family transcriptional regulator</fullName>
    </submittedName>
</protein>
<dbReference type="RefSeq" id="WP_203933867.1">
    <property type="nucleotide sequence ID" value="NZ_BOPH01000129.1"/>
</dbReference>
<proteinExistence type="predicted"/>
<sequence length="159" mass="17507">MTDDGPAVPPTTLARRLTVLLDTVRPPGRDKRYSDKEVAAAINARAEARGEGATVTNVYIWQLRTGRRDNPRLEVIQALAEVFDVQPAYFFDTAEAAEIERDLLALKGMRDLRVRAVVARLGEMSDAKLSAIRDIVERVYNAPEPDAGRHSNGPAEPPS</sequence>
<reference evidence="2" key="1">
    <citation type="submission" date="2021-01" db="EMBL/GenBank/DDBJ databases">
        <title>Whole genome shotgun sequence of Virgisporangium ochraceum NBRC 16418.</title>
        <authorList>
            <person name="Komaki H."/>
            <person name="Tamura T."/>
        </authorList>
    </citation>
    <scope>NUCLEOTIDE SEQUENCE</scope>
    <source>
        <strain evidence="2">NBRC 16418</strain>
    </source>
</reference>
<evidence type="ECO:0000313" key="3">
    <source>
        <dbReference type="Proteomes" id="UP000635606"/>
    </source>
</evidence>
<dbReference type="InterPro" id="IPR010982">
    <property type="entry name" value="Lambda_DNA-bd_dom_sf"/>
</dbReference>
<comment type="caution">
    <text evidence="2">The sequence shown here is derived from an EMBL/GenBank/DDBJ whole genome shotgun (WGS) entry which is preliminary data.</text>
</comment>
<dbReference type="AlphaFoldDB" id="A0A8J4A575"/>
<feature type="domain" description="HTH cro/C1-type" evidence="1">
    <location>
        <begin position="55"/>
        <end position="90"/>
    </location>
</feature>
<dbReference type="Gene3D" id="1.10.260.40">
    <property type="entry name" value="lambda repressor-like DNA-binding domains"/>
    <property type="match status" value="1"/>
</dbReference>
<dbReference type="SUPFAM" id="SSF47413">
    <property type="entry name" value="lambda repressor-like DNA-binding domains"/>
    <property type="match status" value="1"/>
</dbReference>
<keyword evidence="3" id="KW-1185">Reference proteome</keyword>
<evidence type="ECO:0000259" key="1">
    <source>
        <dbReference type="PROSITE" id="PS50943"/>
    </source>
</evidence>
<dbReference type="PROSITE" id="PS50943">
    <property type="entry name" value="HTH_CROC1"/>
    <property type="match status" value="1"/>
</dbReference>
<evidence type="ECO:0000313" key="2">
    <source>
        <dbReference type="EMBL" id="GIJ74055.1"/>
    </source>
</evidence>
<gene>
    <name evidence="2" type="ORF">Voc01_089720</name>
</gene>
<dbReference type="Proteomes" id="UP000635606">
    <property type="component" value="Unassembled WGS sequence"/>
</dbReference>
<dbReference type="InterPro" id="IPR001387">
    <property type="entry name" value="Cro/C1-type_HTH"/>
</dbReference>
<accession>A0A8J4A575</accession>
<dbReference type="GO" id="GO:0003677">
    <property type="term" value="F:DNA binding"/>
    <property type="evidence" value="ECO:0007669"/>
    <property type="project" value="InterPro"/>
</dbReference>